<comment type="subcellular location">
    <subcellularLocation>
        <location evidence="4">Peroxisome membrane</location>
    </subcellularLocation>
</comment>
<dbReference type="AlphaFoldDB" id="L1J401"/>
<accession>L1J401</accession>
<dbReference type="RefSeq" id="XP_005830233.1">
    <property type="nucleotide sequence ID" value="XM_005830176.1"/>
</dbReference>
<dbReference type="InterPro" id="IPR008733">
    <property type="entry name" value="PEX11"/>
</dbReference>
<dbReference type="EMBL" id="JH993011">
    <property type="protein sequence ID" value="EKX43253.1"/>
    <property type="molecule type" value="Genomic_DNA"/>
</dbReference>
<dbReference type="HOGENOM" id="CLU_1067310_0_0_1"/>
<reference evidence="7" key="3">
    <citation type="submission" date="2015-06" db="UniProtKB">
        <authorList>
            <consortium name="EnsemblProtists"/>
        </authorList>
    </citation>
    <scope>IDENTIFICATION</scope>
</reference>
<keyword evidence="2" id="KW-0472">Membrane</keyword>
<feature type="compositionally biased region" description="Basic and acidic residues" evidence="5">
    <location>
        <begin position="249"/>
        <end position="261"/>
    </location>
</feature>
<dbReference type="PaxDb" id="55529-EKX43253"/>
<evidence type="ECO:0000256" key="3">
    <source>
        <dbReference type="ARBA" id="ARBA00023140"/>
    </source>
</evidence>
<evidence type="ECO:0000313" key="8">
    <source>
        <dbReference type="Proteomes" id="UP000011087"/>
    </source>
</evidence>
<evidence type="ECO:0000256" key="2">
    <source>
        <dbReference type="ARBA" id="ARBA00023136"/>
    </source>
</evidence>
<sequence>MPLDSDLVQLNAKMVAYMSKTEARDKLCRAVAYGSDVVKWLLSNSGKAALEAWAPKVVKVKSGVGVARKCFRFGVTLREIDAMINTQEVGIPRTMKLCMHASNGMYYFLDMIELLSIFELLPYKTDKAIKKAREAAQKDGAQPDAKRWASLLASRRKLQAQLMVEMTNVPVALFNVTDWGRDAIGPVGAGMAGFVGSCIGGERRSRLEDEDEDEDEDEEKGKEEVAVVEDALGTREHVQGGKGRRRRQRMEEWSGVVKERG</sequence>
<dbReference type="GO" id="GO:0005778">
    <property type="term" value="C:peroxisomal membrane"/>
    <property type="evidence" value="ECO:0007669"/>
    <property type="project" value="UniProtKB-SubCell"/>
</dbReference>
<name>L1J401_GUITC</name>
<dbReference type="Proteomes" id="UP000011087">
    <property type="component" value="Unassembled WGS sequence"/>
</dbReference>
<dbReference type="OrthoDB" id="411017at2759"/>
<dbReference type="GeneID" id="17299913"/>
<reference evidence="8" key="2">
    <citation type="submission" date="2012-11" db="EMBL/GenBank/DDBJ databases">
        <authorList>
            <person name="Kuo A."/>
            <person name="Curtis B.A."/>
            <person name="Tanifuji G."/>
            <person name="Burki F."/>
            <person name="Gruber A."/>
            <person name="Irimia M."/>
            <person name="Maruyama S."/>
            <person name="Arias M.C."/>
            <person name="Ball S.G."/>
            <person name="Gile G.H."/>
            <person name="Hirakawa Y."/>
            <person name="Hopkins J.F."/>
            <person name="Rensing S.A."/>
            <person name="Schmutz J."/>
            <person name="Symeonidi A."/>
            <person name="Elias M."/>
            <person name="Eveleigh R.J."/>
            <person name="Herman E.K."/>
            <person name="Klute M.J."/>
            <person name="Nakayama T."/>
            <person name="Obornik M."/>
            <person name="Reyes-Prieto A."/>
            <person name="Armbrust E.V."/>
            <person name="Aves S.J."/>
            <person name="Beiko R.G."/>
            <person name="Coutinho P."/>
            <person name="Dacks J.B."/>
            <person name="Durnford D.G."/>
            <person name="Fast N.M."/>
            <person name="Green B.R."/>
            <person name="Grisdale C."/>
            <person name="Hempe F."/>
            <person name="Henrissat B."/>
            <person name="Hoppner M.P."/>
            <person name="Ishida K.-I."/>
            <person name="Kim E."/>
            <person name="Koreny L."/>
            <person name="Kroth P.G."/>
            <person name="Liu Y."/>
            <person name="Malik S.-B."/>
            <person name="Maier U.G."/>
            <person name="McRose D."/>
            <person name="Mock T."/>
            <person name="Neilson J.A."/>
            <person name="Onodera N.T."/>
            <person name="Poole A.M."/>
            <person name="Pritham E.J."/>
            <person name="Richards T.A."/>
            <person name="Rocap G."/>
            <person name="Roy S.W."/>
            <person name="Sarai C."/>
            <person name="Schaack S."/>
            <person name="Shirato S."/>
            <person name="Slamovits C.H."/>
            <person name="Spencer D.F."/>
            <person name="Suzuki S."/>
            <person name="Worden A.Z."/>
            <person name="Zauner S."/>
            <person name="Barry K."/>
            <person name="Bell C."/>
            <person name="Bharti A.K."/>
            <person name="Crow J.A."/>
            <person name="Grimwood J."/>
            <person name="Kramer R."/>
            <person name="Lindquist E."/>
            <person name="Lucas S."/>
            <person name="Salamov A."/>
            <person name="McFadden G.I."/>
            <person name="Lane C.E."/>
            <person name="Keeling P.J."/>
            <person name="Gray M.W."/>
            <person name="Grigoriev I.V."/>
            <person name="Archibald J.M."/>
        </authorList>
    </citation>
    <scope>NUCLEOTIDE SEQUENCE</scope>
    <source>
        <strain evidence="8">CCMP2712</strain>
    </source>
</reference>
<dbReference type="GO" id="GO:0016559">
    <property type="term" value="P:peroxisome fission"/>
    <property type="evidence" value="ECO:0007669"/>
    <property type="project" value="InterPro"/>
</dbReference>
<protein>
    <submittedName>
        <fullName evidence="6 7">Uncharacterized protein</fullName>
    </submittedName>
</protein>
<organism evidence="6">
    <name type="scientific">Guillardia theta (strain CCMP2712)</name>
    <name type="common">Cryptophyte</name>
    <dbReference type="NCBI Taxonomy" id="905079"/>
    <lineage>
        <taxon>Eukaryota</taxon>
        <taxon>Cryptophyceae</taxon>
        <taxon>Pyrenomonadales</taxon>
        <taxon>Geminigeraceae</taxon>
        <taxon>Guillardia</taxon>
    </lineage>
</organism>
<reference evidence="6 8" key="1">
    <citation type="journal article" date="2012" name="Nature">
        <title>Algal genomes reveal evolutionary mosaicism and the fate of nucleomorphs.</title>
        <authorList>
            <consortium name="DOE Joint Genome Institute"/>
            <person name="Curtis B.A."/>
            <person name="Tanifuji G."/>
            <person name="Burki F."/>
            <person name="Gruber A."/>
            <person name="Irimia M."/>
            <person name="Maruyama S."/>
            <person name="Arias M.C."/>
            <person name="Ball S.G."/>
            <person name="Gile G.H."/>
            <person name="Hirakawa Y."/>
            <person name="Hopkins J.F."/>
            <person name="Kuo A."/>
            <person name="Rensing S.A."/>
            <person name="Schmutz J."/>
            <person name="Symeonidi A."/>
            <person name="Elias M."/>
            <person name="Eveleigh R.J."/>
            <person name="Herman E.K."/>
            <person name="Klute M.J."/>
            <person name="Nakayama T."/>
            <person name="Obornik M."/>
            <person name="Reyes-Prieto A."/>
            <person name="Armbrust E.V."/>
            <person name="Aves S.J."/>
            <person name="Beiko R.G."/>
            <person name="Coutinho P."/>
            <person name="Dacks J.B."/>
            <person name="Durnford D.G."/>
            <person name="Fast N.M."/>
            <person name="Green B.R."/>
            <person name="Grisdale C.J."/>
            <person name="Hempel F."/>
            <person name="Henrissat B."/>
            <person name="Hoppner M.P."/>
            <person name="Ishida K."/>
            <person name="Kim E."/>
            <person name="Koreny L."/>
            <person name="Kroth P.G."/>
            <person name="Liu Y."/>
            <person name="Malik S.B."/>
            <person name="Maier U.G."/>
            <person name="McRose D."/>
            <person name="Mock T."/>
            <person name="Neilson J.A."/>
            <person name="Onodera N.T."/>
            <person name="Poole A.M."/>
            <person name="Pritham E.J."/>
            <person name="Richards T.A."/>
            <person name="Rocap G."/>
            <person name="Roy S.W."/>
            <person name="Sarai C."/>
            <person name="Schaack S."/>
            <person name="Shirato S."/>
            <person name="Slamovits C.H."/>
            <person name="Spencer D.F."/>
            <person name="Suzuki S."/>
            <person name="Worden A.Z."/>
            <person name="Zauner S."/>
            <person name="Barry K."/>
            <person name="Bell C."/>
            <person name="Bharti A.K."/>
            <person name="Crow J.A."/>
            <person name="Grimwood J."/>
            <person name="Kramer R."/>
            <person name="Lindquist E."/>
            <person name="Lucas S."/>
            <person name="Salamov A."/>
            <person name="McFadden G.I."/>
            <person name="Lane C.E."/>
            <person name="Keeling P.J."/>
            <person name="Gray M.W."/>
            <person name="Grigoriev I.V."/>
            <person name="Archibald J.M."/>
        </authorList>
    </citation>
    <scope>NUCLEOTIDE SEQUENCE</scope>
    <source>
        <strain evidence="6 8">CCMP2712</strain>
    </source>
</reference>
<proteinExistence type="predicted"/>
<feature type="region of interest" description="Disordered" evidence="5">
    <location>
        <begin position="204"/>
        <end position="261"/>
    </location>
</feature>
<keyword evidence="8" id="KW-1185">Reference proteome</keyword>
<dbReference type="PANTHER" id="PTHR12652:SF10">
    <property type="entry name" value="PEROXISOMAL MEMBRANE PROTEIN 11C-RELATED"/>
    <property type="match status" value="1"/>
</dbReference>
<dbReference type="STRING" id="905079.L1J401"/>
<gene>
    <name evidence="6" type="ORF">GUITHDRAFT_163884</name>
</gene>
<evidence type="ECO:0000256" key="1">
    <source>
        <dbReference type="ARBA" id="ARBA00022593"/>
    </source>
</evidence>
<evidence type="ECO:0000313" key="7">
    <source>
        <dbReference type="EnsemblProtists" id="EKX43253"/>
    </source>
</evidence>
<dbReference type="KEGG" id="gtt:GUITHDRAFT_163884"/>
<dbReference type="EnsemblProtists" id="EKX43253">
    <property type="protein sequence ID" value="EKX43253"/>
    <property type="gene ID" value="GUITHDRAFT_163884"/>
</dbReference>
<evidence type="ECO:0000256" key="5">
    <source>
        <dbReference type="SAM" id="MobiDB-lite"/>
    </source>
</evidence>
<keyword evidence="1" id="KW-0962">Peroxisome biogenesis</keyword>
<dbReference type="Pfam" id="PF05648">
    <property type="entry name" value="PEX11"/>
    <property type="match status" value="1"/>
</dbReference>
<evidence type="ECO:0000256" key="4">
    <source>
        <dbReference type="ARBA" id="ARBA00046271"/>
    </source>
</evidence>
<evidence type="ECO:0000313" key="6">
    <source>
        <dbReference type="EMBL" id="EKX43253.1"/>
    </source>
</evidence>
<feature type="compositionally biased region" description="Acidic residues" evidence="5">
    <location>
        <begin position="208"/>
        <end position="218"/>
    </location>
</feature>
<keyword evidence="3" id="KW-0576">Peroxisome</keyword>
<dbReference type="PANTHER" id="PTHR12652">
    <property type="entry name" value="PEROXISOMAL BIOGENESIS FACTOR 11"/>
    <property type="match status" value="1"/>
</dbReference>